<evidence type="ECO:0000313" key="5">
    <source>
        <dbReference type="Proteomes" id="UP000607653"/>
    </source>
</evidence>
<name>A0A822ZFY2_NELNU</name>
<protein>
    <recommendedName>
        <fullName evidence="6">Cyclin-dependent protein kinase inhibitor SMR9-like</fullName>
    </recommendedName>
</protein>
<reference evidence="4 5" key="1">
    <citation type="journal article" date="2020" name="Mol. Biol. Evol.">
        <title>Distinct Expression and Methylation Patterns for Genes with Different Fates following a Single Whole-Genome Duplication in Flowering Plants.</title>
        <authorList>
            <person name="Shi T."/>
            <person name="Rahmani R.S."/>
            <person name="Gugger P.F."/>
            <person name="Wang M."/>
            <person name="Li H."/>
            <person name="Zhang Y."/>
            <person name="Li Z."/>
            <person name="Wang Q."/>
            <person name="Van de Peer Y."/>
            <person name="Marchal K."/>
            <person name="Chen J."/>
        </authorList>
    </citation>
    <scope>NUCLEOTIDE SEQUENCE [LARGE SCALE GENOMIC DNA]</scope>
    <source>
        <tissue evidence="4">Leaf</tissue>
    </source>
</reference>
<evidence type="ECO:0000313" key="4">
    <source>
        <dbReference type="EMBL" id="DAD42359.1"/>
    </source>
</evidence>
<dbReference type="InterPro" id="IPR040389">
    <property type="entry name" value="SMR"/>
</dbReference>
<accession>A0A822ZFY2</accession>
<dbReference type="Proteomes" id="UP000607653">
    <property type="component" value="Unassembled WGS sequence"/>
</dbReference>
<sequence length="123" mass="13909">MAPSDKRTRRRRRRKTQHRRCHLQLKSPELTLESSCSSTTTSSDEPMKIIDSNDDNGVDISAGSGCSTPKAQRFRIPEVLSCPPAPKKRRVASHCSSRRSPISFFSPPDIELFFLFAFRDISV</sequence>
<feature type="region of interest" description="Disordered" evidence="3">
    <location>
        <begin position="1"/>
        <end position="66"/>
    </location>
</feature>
<gene>
    <name evidence="4" type="ORF">HUJ06_000589</name>
</gene>
<dbReference type="GO" id="GO:0032875">
    <property type="term" value="P:regulation of DNA endoreduplication"/>
    <property type="evidence" value="ECO:0007669"/>
    <property type="project" value="InterPro"/>
</dbReference>
<comment type="caution">
    <text evidence="4">The sequence shown here is derived from an EMBL/GenBank/DDBJ whole genome shotgun (WGS) entry which is preliminary data.</text>
</comment>
<keyword evidence="1" id="KW-0649">Protein kinase inhibitor</keyword>
<dbReference type="PANTHER" id="PTHR33142:SF8">
    <property type="entry name" value="CYCLIN-DEPENDENT PROTEIN KINASE INHIBITOR SMR9"/>
    <property type="match status" value="1"/>
</dbReference>
<dbReference type="EMBL" id="DUZY01000006">
    <property type="protein sequence ID" value="DAD42359.1"/>
    <property type="molecule type" value="Genomic_DNA"/>
</dbReference>
<proteinExistence type="predicted"/>
<dbReference type="PANTHER" id="PTHR33142">
    <property type="entry name" value="CYCLIN-DEPENDENT PROTEIN KINASE INHIBITOR SMR13"/>
    <property type="match status" value="1"/>
</dbReference>
<dbReference type="GO" id="GO:0004860">
    <property type="term" value="F:protein kinase inhibitor activity"/>
    <property type="evidence" value="ECO:0007669"/>
    <property type="project" value="UniProtKB-KW"/>
</dbReference>
<evidence type="ECO:0000256" key="1">
    <source>
        <dbReference type="ARBA" id="ARBA00023013"/>
    </source>
</evidence>
<feature type="compositionally biased region" description="Low complexity" evidence="3">
    <location>
        <begin position="27"/>
        <end position="43"/>
    </location>
</feature>
<keyword evidence="5" id="KW-1185">Reference proteome</keyword>
<organism evidence="4 5">
    <name type="scientific">Nelumbo nucifera</name>
    <name type="common">Sacred lotus</name>
    <dbReference type="NCBI Taxonomy" id="4432"/>
    <lineage>
        <taxon>Eukaryota</taxon>
        <taxon>Viridiplantae</taxon>
        <taxon>Streptophyta</taxon>
        <taxon>Embryophyta</taxon>
        <taxon>Tracheophyta</taxon>
        <taxon>Spermatophyta</taxon>
        <taxon>Magnoliopsida</taxon>
        <taxon>Proteales</taxon>
        <taxon>Nelumbonaceae</taxon>
        <taxon>Nelumbo</taxon>
    </lineage>
</organism>
<dbReference type="AlphaFoldDB" id="A0A822ZFY2"/>
<evidence type="ECO:0000256" key="2">
    <source>
        <dbReference type="ARBA" id="ARBA00023306"/>
    </source>
</evidence>
<feature type="compositionally biased region" description="Basic residues" evidence="3">
    <location>
        <begin position="7"/>
        <end position="23"/>
    </location>
</feature>
<evidence type="ECO:0008006" key="6">
    <source>
        <dbReference type="Google" id="ProtNLM"/>
    </source>
</evidence>
<keyword evidence="2" id="KW-0131">Cell cycle</keyword>
<evidence type="ECO:0000256" key="3">
    <source>
        <dbReference type="SAM" id="MobiDB-lite"/>
    </source>
</evidence>